<dbReference type="Proteomes" id="UP000518266">
    <property type="component" value="Unassembled WGS sequence"/>
</dbReference>
<protein>
    <submittedName>
        <fullName evidence="1">Uncharacterized protein</fullName>
    </submittedName>
</protein>
<comment type="caution">
    <text evidence="1">The sequence shown here is derived from an EMBL/GenBank/DDBJ whole genome shotgun (WGS) entry which is preliminary data.</text>
</comment>
<gene>
    <name evidence="1" type="ORF">F7725_017500</name>
</gene>
<sequence length="57" mass="6857">MGKRILDRCKWEFCIEIPGEKASEEETICDLRHLKYLNFKSRSPCMHIISCYWHVLV</sequence>
<accession>A0A7J5Z7S6</accession>
<organism evidence="1 2">
    <name type="scientific">Dissostichus mawsoni</name>
    <name type="common">Antarctic cod</name>
    <dbReference type="NCBI Taxonomy" id="36200"/>
    <lineage>
        <taxon>Eukaryota</taxon>
        <taxon>Metazoa</taxon>
        <taxon>Chordata</taxon>
        <taxon>Craniata</taxon>
        <taxon>Vertebrata</taxon>
        <taxon>Euteleostomi</taxon>
        <taxon>Actinopterygii</taxon>
        <taxon>Neopterygii</taxon>
        <taxon>Teleostei</taxon>
        <taxon>Neoteleostei</taxon>
        <taxon>Acanthomorphata</taxon>
        <taxon>Eupercaria</taxon>
        <taxon>Perciformes</taxon>
        <taxon>Notothenioidei</taxon>
        <taxon>Nototheniidae</taxon>
        <taxon>Dissostichus</taxon>
    </lineage>
</organism>
<evidence type="ECO:0000313" key="1">
    <source>
        <dbReference type="EMBL" id="KAF3856777.1"/>
    </source>
</evidence>
<reference evidence="1 2" key="1">
    <citation type="submission" date="2020-03" db="EMBL/GenBank/DDBJ databases">
        <title>Dissostichus mawsoni Genome sequencing and assembly.</title>
        <authorList>
            <person name="Park H."/>
        </authorList>
    </citation>
    <scope>NUCLEOTIDE SEQUENCE [LARGE SCALE GENOMIC DNA]</scope>
    <source>
        <strain evidence="1">DM0001</strain>
        <tissue evidence="1">Muscle</tissue>
    </source>
</reference>
<dbReference type="EMBL" id="JAAKFY010000006">
    <property type="protein sequence ID" value="KAF3856777.1"/>
    <property type="molecule type" value="Genomic_DNA"/>
</dbReference>
<evidence type="ECO:0000313" key="2">
    <source>
        <dbReference type="Proteomes" id="UP000518266"/>
    </source>
</evidence>
<name>A0A7J5Z7S6_DISMA</name>
<dbReference type="AlphaFoldDB" id="A0A7J5Z7S6"/>
<proteinExistence type="predicted"/>
<keyword evidence="2" id="KW-1185">Reference proteome</keyword>